<sequence>MGITARSETDIRLGRMILMCGITGWVDYKRSLEGERDIVTKMAETLAKRGPDDNKVWIKGNVAFGHKRLIVVDPEGGKQPMTCLKDETSYAICYNGELYNTEDIRKELLRRGYTFKGHSDTEVLLASYIEWKEECVDHLNGIYAFAVWDEKNERVFIARDRLGVKPLFYKYDSGRLLFGSELKAILAHPDVKAEVTLEGLSEIFGLGPSRTPGHGIYAGIQELRPGHAMTFSKDGLCIWRYWNVESKKHEDSFEETVEKTRFLLQDAITRQLVSDVPLCTFLSGGVDSSAITAIAAKEYERSGKGQLHTYSVDYEDNDKYFKANAFQPNSDAPFINLMTETFQTIHHRCVISNEQLAQYLTEAVLVRDLPGMADIDSSLLWFCREIKQDFVVGLSGECADEIFGGYPWFYREDDLQSSAFPWMRSTEAREQLLKKEWRNKLNLQQYVQRRYEESIQEVPILEGESPLEAKRRQLFYLNMVWFMTTLLDRKDRMSMGASLEVRVPFADHRLVEYAWNIPWEMKMYKNREKGLLRKALEGLLPNDILYRKKSPYPKTHNPHYTKAVTVWLQDLLTDKGSILHELFDKEQLSGLIQSGGSAFQKPWFGQLMTGPQLLAHLAQIHVWFKEYGVNIKE</sequence>
<dbReference type="HOGENOM" id="CLU_014658_3_2_9"/>
<dbReference type="InterPro" id="IPR017932">
    <property type="entry name" value="GATase_2_dom"/>
</dbReference>
<dbReference type="GO" id="GO:0005829">
    <property type="term" value="C:cytosol"/>
    <property type="evidence" value="ECO:0007669"/>
    <property type="project" value="TreeGrafter"/>
</dbReference>
<accession>C2XQP1</accession>
<comment type="caution">
    <text evidence="13">The sequence shown here is derived from an EMBL/GenBank/DDBJ whole genome shotgun (WGS) entry which is preliminary data.</text>
</comment>
<name>C2XQP1_BACMY</name>
<evidence type="ECO:0000256" key="10">
    <source>
        <dbReference type="PIRSR" id="PIRSR001589-2"/>
    </source>
</evidence>
<dbReference type="GO" id="GO:0004066">
    <property type="term" value="F:asparagine synthase (glutamine-hydrolyzing) activity"/>
    <property type="evidence" value="ECO:0007669"/>
    <property type="project" value="UniProtKB-EC"/>
</dbReference>
<dbReference type="EC" id="6.3.5.4" evidence="3"/>
<keyword evidence="4 10" id="KW-0547">Nucleotide-binding</keyword>
<comment type="similarity">
    <text evidence="2">Belongs to the asparagine synthetase family.</text>
</comment>
<dbReference type="InterPro" id="IPR001962">
    <property type="entry name" value="Asn_synthase"/>
</dbReference>
<evidence type="ECO:0000256" key="5">
    <source>
        <dbReference type="ARBA" id="ARBA00022840"/>
    </source>
</evidence>
<feature type="site" description="Important for beta-aspartyl-AMP intermediate formation" evidence="11">
    <location>
        <position position="397"/>
    </location>
</feature>
<dbReference type="CDD" id="cd00712">
    <property type="entry name" value="AsnB"/>
    <property type="match status" value="1"/>
</dbReference>
<dbReference type="InterPro" id="IPR051786">
    <property type="entry name" value="ASN_synthetase/amidase"/>
</dbReference>
<organism evidence="13">
    <name type="scientific">Bacillus mycoides</name>
    <dbReference type="NCBI Taxonomy" id="1405"/>
    <lineage>
        <taxon>Bacteria</taxon>
        <taxon>Bacillati</taxon>
        <taxon>Bacillota</taxon>
        <taxon>Bacilli</taxon>
        <taxon>Bacillales</taxon>
        <taxon>Bacillaceae</taxon>
        <taxon>Bacillus</taxon>
        <taxon>Bacillus cereus group</taxon>
    </lineage>
</organism>
<dbReference type="Proteomes" id="UP000001753">
    <property type="component" value="Chromosome"/>
</dbReference>
<evidence type="ECO:0000256" key="8">
    <source>
        <dbReference type="ARBA" id="ARBA00048741"/>
    </source>
</evidence>
<comment type="pathway">
    <text evidence="1">Amino-acid biosynthesis; L-asparagine biosynthesis; L-asparagine from L-aspartate (L-Gln route): step 1/1.</text>
</comment>
<dbReference type="EMBL" id="ACMP01000042">
    <property type="protein sequence ID" value="EEL71983.1"/>
    <property type="molecule type" value="Genomic_DNA"/>
</dbReference>
<evidence type="ECO:0000259" key="12">
    <source>
        <dbReference type="PROSITE" id="PS51278"/>
    </source>
</evidence>
<reference evidence="13" key="1">
    <citation type="journal article" date="2012" name="Genome Res.">
        <title>Genomic characterization of the Bacillus cereus sensu lato species: Backdrop to the evolution of Bacillus anthracis.</title>
        <authorList>
            <person name="Zwick M.E."/>
            <person name="Joseph S.J."/>
            <person name="Didelot X."/>
            <person name="Chen P.E."/>
            <person name="Bishop-Lilly K.A."/>
            <person name="Stewart A.C."/>
            <person name="Willner K."/>
            <person name="Nolan N."/>
            <person name="Lentz S."/>
            <person name="Thomason M.K."/>
            <person name="Sozhamannan S."/>
            <person name="Mateczun A.J."/>
            <person name="Du L."/>
            <person name="Read T.D."/>
        </authorList>
    </citation>
    <scope>NUCLEOTIDE SEQUENCE [LARGE SCALE GENOMIC DNA]</scope>
    <source>
        <strain evidence="13">AH603</strain>
    </source>
</reference>
<feature type="active site" description="For GATase activity" evidence="9">
    <location>
        <position position="20"/>
    </location>
</feature>
<dbReference type="GO" id="GO:0005524">
    <property type="term" value="F:ATP binding"/>
    <property type="evidence" value="ECO:0007669"/>
    <property type="project" value="UniProtKB-KW"/>
</dbReference>
<dbReference type="PANTHER" id="PTHR43284">
    <property type="entry name" value="ASPARAGINE SYNTHETASE (GLUTAMINE-HYDROLYZING)"/>
    <property type="match status" value="1"/>
</dbReference>
<evidence type="ECO:0000256" key="2">
    <source>
        <dbReference type="ARBA" id="ARBA00005752"/>
    </source>
</evidence>
<dbReference type="Pfam" id="PF00733">
    <property type="entry name" value="Asn_synthase"/>
    <property type="match status" value="1"/>
</dbReference>
<comment type="catalytic activity">
    <reaction evidence="8">
        <text>L-aspartate + L-glutamine + ATP + H2O = L-asparagine + L-glutamate + AMP + diphosphate + H(+)</text>
        <dbReference type="Rhea" id="RHEA:12228"/>
        <dbReference type="ChEBI" id="CHEBI:15377"/>
        <dbReference type="ChEBI" id="CHEBI:15378"/>
        <dbReference type="ChEBI" id="CHEBI:29985"/>
        <dbReference type="ChEBI" id="CHEBI:29991"/>
        <dbReference type="ChEBI" id="CHEBI:30616"/>
        <dbReference type="ChEBI" id="CHEBI:33019"/>
        <dbReference type="ChEBI" id="CHEBI:58048"/>
        <dbReference type="ChEBI" id="CHEBI:58359"/>
        <dbReference type="ChEBI" id="CHEBI:456215"/>
        <dbReference type="EC" id="6.3.5.4"/>
    </reaction>
</comment>
<dbReference type="Gene3D" id="3.40.50.620">
    <property type="entry name" value="HUPs"/>
    <property type="match status" value="1"/>
</dbReference>
<dbReference type="Pfam" id="PF13537">
    <property type="entry name" value="GATase_7"/>
    <property type="match status" value="1"/>
</dbReference>
<keyword evidence="9" id="KW-0028">Amino-acid biosynthesis</keyword>
<feature type="binding site" evidence="10">
    <location>
        <begin position="395"/>
        <end position="396"/>
    </location>
    <ligand>
        <name>ATP</name>
        <dbReference type="ChEBI" id="CHEBI:30616"/>
    </ligand>
</feature>
<evidence type="ECO:0000256" key="4">
    <source>
        <dbReference type="ARBA" id="ARBA00022741"/>
    </source>
</evidence>
<evidence type="ECO:0000256" key="1">
    <source>
        <dbReference type="ARBA" id="ARBA00005187"/>
    </source>
</evidence>
<dbReference type="InterPro" id="IPR014729">
    <property type="entry name" value="Rossmann-like_a/b/a_fold"/>
</dbReference>
<keyword evidence="6 9" id="KW-0061">Asparagine biosynthesis</keyword>
<dbReference type="NCBIfam" id="TIGR01536">
    <property type="entry name" value="asn_synth_AEB"/>
    <property type="match status" value="1"/>
</dbReference>
<evidence type="ECO:0000256" key="3">
    <source>
        <dbReference type="ARBA" id="ARBA00012737"/>
    </source>
</evidence>
<keyword evidence="5 10" id="KW-0067">ATP-binding</keyword>
<dbReference type="InterPro" id="IPR029055">
    <property type="entry name" value="Ntn_hydrolases_N"/>
</dbReference>
<dbReference type="SUPFAM" id="SSF52402">
    <property type="entry name" value="Adenine nucleotide alpha hydrolases-like"/>
    <property type="match status" value="1"/>
</dbReference>
<gene>
    <name evidence="13" type="ORF">bcere0026_9990</name>
</gene>
<feature type="domain" description="Glutamine amidotransferase type-2" evidence="12">
    <location>
        <begin position="20"/>
        <end position="234"/>
    </location>
</feature>
<evidence type="ECO:0000256" key="7">
    <source>
        <dbReference type="ARBA" id="ARBA00022962"/>
    </source>
</evidence>
<evidence type="ECO:0000256" key="11">
    <source>
        <dbReference type="PIRSR" id="PIRSR001589-3"/>
    </source>
</evidence>
<protein>
    <recommendedName>
        <fullName evidence="3">asparagine synthase (glutamine-hydrolyzing)</fullName>
        <ecNumber evidence="3">6.3.5.4</ecNumber>
    </recommendedName>
</protein>
<dbReference type="PROSITE" id="PS51278">
    <property type="entry name" value="GATASE_TYPE_2"/>
    <property type="match status" value="1"/>
</dbReference>
<evidence type="ECO:0000256" key="6">
    <source>
        <dbReference type="ARBA" id="ARBA00022888"/>
    </source>
</evidence>
<dbReference type="Gene3D" id="3.60.20.10">
    <property type="entry name" value="Glutamine Phosphoribosylpyrophosphate, subunit 1, domain 1"/>
    <property type="match status" value="1"/>
</dbReference>
<dbReference type="AlphaFoldDB" id="C2XQP1"/>
<evidence type="ECO:0000256" key="9">
    <source>
        <dbReference type="PIRSR" id="PIRSR001589-1"/>
    </source>
</evidence>
<proteinExistence type="inferred from homology"/>
<dbReference type="PIRSF" id="PIRSF001589">
    <property type="entry name" value="Asn_synthetase_glu-h"/>
    <property type="match status" value="1"/>
</dbReference>
<dbReference type="CDD" id="cd01991">
    <property type="entry name" value="Asn_synthase_B_C"/>
    <property type="match status" value="1"/>
</dbReference>
<dbReference type="InterPro" id="IPR006426">
    <property type="entry name" value="Asn_synth_AEB"/>
</dbReference>
<dbReference type="PANTHER" id="PTHR43284:SF1">
    <property type="entry name" value="ASPARAGINE SYNTHETASE"/>
    <property type="match status" value="1"/>
</dbReference>
<dbReference type="SUPFAM" id="SSF56235">
    <property type="entry name" value="N-terminal nucleophile aminohydrolases (Ntn hydrolases)"/>
    <property type="match status" value="1"/>
</dbReference>
<feature type="binding site" evidence="10">
    <location>
        <position position="312"/>
    </location>
    <ligand>
        <name>ATP</name>
        <dbReference type="ChEBI" id="CHEBI:30616"/>
    </ligand>
</feature>
<dbReference type="GO" id="GO:0006529">
    <property type="term" value="P:asparagine biosynthetic process"/>
    <property type="evidence" value="ECO:0007669"/>
    <property type="project" value="UniProtKB-KW"/>
</dbReference>
<evidence type="ECO:0000313" key="13">
    <source>
        <dbReference type="EMBL" id="EEL71983.1"/>
    </source>
</evidence>
<dbReference type="InterPro" id="IPR033738">
    <property type="entry name" value="AsnB_N"/>
</dbReference>
<feature type="binding site" evidence="10">
    <location>
        <position position="120"/>
    </location>
    <ligand>
        <name>L-glutamine</name>
        <dbReference type="ChEBI" id="CHEBI:58359"/>
    </ligand>
</feature>
<keyword evidence="7 9" id="KW-0315">Glutamine amidotransferase</keyword>